<dbReference type="Pfam" id="PF14659">
    <property type="entry name" value="Phage_int_SAM_3"/>
    <property type="match status" value="1"/>
</dbReference>
<evidence type="ECO:0000256" key="4">
    <source>
        <dbReference type="ARBA" id="ARBA00023125"/>
    </source>
</evidence>
<dbReference type="OrthoDB" id="1818781at2"/>
<organism evidence="9 10">
    <name type="scientific">Ruminococcus flavefaciens</name>
    <dbReference type="NCBI Taxonomy" id="1265"/>
    <lineage>
        <taxon>Bacteria</taxon>
        <taxon>Bacillati</taxon>
        <taxon>Bacillota</taxon>
        <taxon>Clostridia</taxon>
        <taxon>Eubacteriales</taxon>
        <taxon>Oscillospiraceae</taxon>
        <taxon>Ruminococcus</taxon>
    </lineage>
</organism>
<dbReference type="PANTHER" id="PTHR30349">
    <property type="entry name" value="PHAGE INTEGRASE-RELATED"/>
    <property type="match status" value="1"/>
</dbReference>
<dbReference type="SUPFAM" id="SSF56349">
    <property type="entry name" value="DNA breaking-rejoining enzymes"/>
    <property type="match status" value="1"/>
</dbReference>
<gene>
    <name evidence="9" type="ORF">SAMN04487860_101146</name>
</gene>
<dbReference type="EMBL" id="FRCT01000001">
    <property type="protein sequence ID" value="SHM12893.1"/>
    <property type="molecule type" value="Genomic_DNA"/>
</dbReference>
<evidence type="ECO:0000256" key="3">
    <source>
        <dbReference type="ARBA" id="ARBA00022908"/>
    </source>
</evidence>
<dbReference type="PROSITE" id="PS51900">
    <property type="entry name" value="CB"/>
    <property type="match status" value="1"/>
</dbReference>
<dbReference type="PROSITE" id="PS51898">
    <property type="entry name" value="TYR_RECOMBINASE"/>
    <property type="match status" value="1"/>
</dbReference>
<evidence type="ECO:0000313" key="9">
    <source>
        <dbReference type="EMBL" id="SHM12893.1"/>
    </source>
</evidence>
<evidence type="ECO:0000256" key="1">
    <source>
        <dbReference type="ARBA" id="ARBA00003283"/>
    </source>
</evidence>
<evidence type="ECO:0000259" key="8">
    <source>
        <dbReference type="PROSITE" id="PS51900"/>
    </source>
</evidence>
<keyword evidence="5" id="KW-0233">DNA recombination</keyword>
<dbReference type="InterPro" id="IPR004107">
    <property type="entry name" value="Integrase_SAM-like_N"/>
</dbReference>
<protein>
    <submittedName>
        <fullName evidence="9">Site-specific recombinase XerD</fullName>
    </submittedName>
</protein>
<dbReference type="GO" id="GO:0006310">
    <property type="term" value="P:DNA recombination"/>
    <property type="evidence" value="ECO:0007669"/>
    <property type="project" value="UniProtKB-KW"/>
</dbReference>
<evidence type="ECO:0000256" key="6">
    <source>
        <dbReference type="PROSITE-ProRule" id="PRU01248"/>
    </source>
</evidence>
<accession>A0A1M7G9C1</accession>
<keyword evidence="3" id="KW-0229">DNA integration</keyword>
<dbReference type="InterPro" id="IPR002104">
    <property type="entry name" value="Integrase_catalytic"/>
</dbReference>
<comment type="function">
    <text evidence="1">Site-specific tyrosine recombinase, which acts by catalyzing the cutting and rejoining of the recombining DNA molecules.</text>
</comment>
<dbReference type="GO" id="GO:0015074">
    <property type="term" value="P:DNA integration"/>
    <property type="evidence" value="ECO:0007669"/>
    <property type="project" value="UniProtKB-KW"/>
</dbReference>
<dbReference type="GO" id="GO:0003677">
    <property type="term" value="F:DNA binding"/>
    <property type="evidence" value="ECO:0007669"/>
    <property type="project" value="UniProtKB-UniRule"/>
</dbReference>
<dbReference type="InterPro" id="IPR050090">
    <property type="entry name" value="Tyrosine_recombinase_XerCD"/>
</dbReference>
<dbReference type="InterPro" id="IPR013762">
    <property type="entry name" value="Integrase-like_cat_sf"/>
</dbReference>
<feature type="domain" description="Tyr recombinase" evidence="7">
    <location>
        <begin position="182"/>
        <end position="380"/>
    </location>
</feature>
<dbReference type="CDD" id="cd01189">
    <property type="entry name" value="INT_ICEBs1_C_like"/>
    <property type="match status" value="1"/>
</dbReference>
<sequence>MANVKANKNKDGTIISYRIRVSDGCSVDGRQRFQTMTWKVPRGMTEKQAAKEAERVALQFEDEVKNGLAGSQRSLKLVEFVPIYLDIKRDILSPRTFEYYASIIEKVIIPLLGHMKISEIRSAHIQQFVRYLQRENPGTSPATIKKKLAILQSMLTQAVKLDIIPMNPADAKRLTLPKMVTPKVEIFSKQEAAEMLECLEQEELQYQCLVLLAIMTGCRLGELIALKFSDIDYNTNKVTIERSAYKCKGKPIALKPPKDYEVRTITITDDCIELIKLLKAEKERERMRLGTAWIGDEWLFTQWNGKIMNPQTPTKWFGKFLEKNGLKHRKFHSLRHTSATLLLYGGVNLQQVRTRLGHADISTTNKYLHCLAEADTEAASVLGSMLISRHKHSEEQANNNTQKTG</sequence>
<evidence type="ECO:0000313" key="10">
    <source>
        <dbReference type="Proteomes" id="UP000184394"/>
    </source>
</evidence>
<dbReference type="InterPro" id="IPR011010">
    <property type="entry name" value="DNA_brk_join_enz"/>
</dbReference>
<dbReference type="InterPro" id="IPR010998">
    <property type="entry name" value="Integrase_recombinase_N"/>
</dbReference>
<dbReference type="Gene3D" id="1.10.150.130">
    <property type="match status" value="1"/>
</dbReference>
<feature type="domain" description="Core-binding (CB)" evidence="8">
    <location>
        <begin position="75"/>
        <end position="159"/>
    </location>
</feature>
<dbReference type="AlphaFoldDB" id="A0A1M7G9C1"/>
<keyword evidence="4 6" id="KW-0238">DNA-binding</keyword>
<evidence type="ECO:0000256" key="2">
    <source>
        <dbReference type="ARBA" id="ARBA00008857"/>
    </source>
</evidence>
<name>A0A1M7G9C1_RUMFL</name>
<dbReference type="RefSeq" id="WP_072947776.1">
    <property type="nucleotide sequence ID" value="NZ_FRCT01000001.1"/>
</dbReference>
<dbReference type="InterPro" id="IPR044068">
    <property type="entry name" value="CB"/>
</dbReference>
<dbReference type="PANTHER" id="PTHR30349:SF41">
    <property type="entry name" value="INTEGRASE_RECOMBINASE PROTEIN MJ0367-RELATED"/>
    <property type="match status" value="1"/>
</dbReference>
<reference evidence="9 10" key="1">
    <citation type="submission" date="2016-11" db="EMBL/GenBank/DDBJ databases">
        <authorList>
            <person name="Jaros S."/>
            <person name="Januszkiewicz K."/>
            <person name="Wedrychowicz H."/>
        </authorList>
    </citation>
    <scope>NUCLEOTIDE SEQUENCE [LARGE SCALE GENOMIC DNA]</scope>
    <source>
        <strain evidence="9 10">Y1</strain>
    </source>
</reference>
<proteinExistence type="inferred from homology"/>
<comment type="similarity">
    <text evidence="2">Belongs to the 'phage' integrase family.</text>
</comment>
<evidence type="ECO:0000256" key="5">
    <source>
        <dbReference type="ARBA" id="ARBA00023172"/>
    </source>
</evidence>
<dbReference type="Gene3D" id="1.10.443.10">
    <property type="entry name" value="Intergrase catalytic core"/>
    <property type="match status" value="1"/>
</dbReference>
<evidence type="ECO:0000259" key="7">
    <source>
        <dbReference type="PROSITE" id="PS51898"/>
    </source>
</evidence>
<dbReference type="Pfam" id="PF00589">
    <property type="entry name" value="Phage_integrase"/>
    <property type="match status" value="1"/>
</dbReference>
<dbReference type="Proteomes" id="UP000184394">
    <property type="component" value="Unassembled WGS sequence"/>
</dbReference>